<reference evidence="1 2" key="1">
    <citation type="submission" date="2022-05" db="EMBL/GenBank/DDBJ databases">
        <authorList>
            <consortium name="Genoscope - CEA"/>
            <person name="William W."/>
        </authorList>
    </citation>
    <scope>NUCLEOTIDE SEQUENCE [LARGE SCALE GENOMIC DNA]</scope>
</reference>
<sequence>MLRDTRASRLRAFGQWITTYDWTAILNISDVQSKFDLLHSCLMKAVNTFFPAKKVKISTSDKPWITSAVKSSIAQRQKALVKWGKSSDNYKRLRNRVQEECSKCKKRFYENKVSGLQDSNISRGGWTSKIWVAFRSLSLFYRYLGRCLCTCMSQSVQFIRPYEH</sequence>
<proteinExistence type="predicted"/>
<comment type="caution">
    <text evidence="1">The sequence shown here is derived from an EMBL/GenBank/DDBJ whole genome shotgun (WGS) entry which is preliminary data.</text>
</comment>
<name>A0AAU9XMI4_9CNID</name>
<keyword evidence="2" id="KW-1185">Reference proteome</keyword>
<organism evidence="1 2">
    <name type="scientific">Pocillopora meandrina</name>
    <dbReference type="NCBI Taxonomy" id="46732"/>
    <lineage>
        <taxon>Eukaryota</taxon>
        <taxon>Metazoa</taxon>
        <taxon>Cnidaria</taxon>
        <taxon>Anthozoa</taxon>
        <taxon>Hexacorallia</taxon>
        <taxon>Scleractinia</taxon>
        <taxon>Astrocoeniina</taxon>
        <taxon>Pocilloporidae</taxon>
        <taxon>Pocillopora</taxon>
    </lineage>
</organism>
<accession>A0AAU9XMI4</accession>
<protein>
    <submittedName>
        <fullName evidence="1">Uncharacterized protein</fullName>
    </submittedName>
</protein>
<dbReference type="AlphaFoldDB" id="A0AAU9XMI4"/>
<dbReference type="PANTHER" id="PTHR47510">
    <property type="entry name" value="REVERSE TRANSCRIPTASE DOMAIN-CONTAINING PROTEIN"/>
    <property type="match status" value="1"/>
</dbReference>
<gene>
    <name evidence="1" type="ORF">PMEA_00026635</name>
</gene>
<dbReference type="PANTHER" id="PTHR47510:SF3">
    <property type="entry name" value="ENDO_EXONUCLEASE_PHOSPHATASE DOMAIN-CONTAINING PROTEIN"/>
    <property type="match status" value="1"/>
</dbReference>
<dbReference type="Proteomes" id="UP001159428">
    <property type="component" value="Unassembled WGS sequence"/>
</dbReference>
<evidence type="ECO:0000313" key="1">
    <source>
        <dbReference type="EMBL" id="CAH3152256.1"/>
    </source>
</evidence>
<evidence type="ECO:0000313" key="2">
    <source>
        <dbReference type="Proteomes" id="UP001159428"/>
    </source>
</evidence>
<dbReference type="EMBL" id="CALNXJ010000050">
    <property type="protein sequence ID" value="CAH3152256.1"/>
    <property type="molecule type" value="Genomic_DNA"/>
</dbReference>